<dbReference type="EC" id="1.5.1.3" evidence="3"/>
<dbReference type="InterPro" id="IPR001796">
    <property type="entry name" value="DHFR_dom"/>
</dbReference>
<accession>A0A067R1L3</accession>
<dbReference type="PRINTS" id="PR00070">
    <property type="entry name" value="DHFR"/>
</dbReference>
<dbReference type="Proteomes" id="UP000027135">
    <property type="component" value="Unassembled WGS sequence"/>
</dbReference>
<dbReference type="GO" id="GO:0004146">
    <property type="term" value="F:dihydrofolate reductase activity"/>
    <property type="evidence" value="ECO:0007669"/>
    <property type="project" value="UniProtKB-EC"/>
</dbReference>
<dbReference type="Gene3D" id="3.40.430.10">
    <property type="entry name" value="Dihydrofolate Reductase, subunit A"/>
    <property type="match status" value="1"/>
</dbReference>
<keyword evidence="6" id="KW-0560">Oxidoreductase</keyword>
<dbReference type="FunFam" id="3.40.430.10:FF:000002">
    <property type="entry name" value="Dihydrofolate reductase"/>
    <property type="match status" value="1"/>
</dbReference>
<sequence length="191" mass="21742">MNFKLNIIVAVSENMGIGMNGDLPWRLRKEMAYFSRMTKRTKDSSKQNAVIMGRKTWESIPDKNRPLAGRINIVLSRQDLKLGLNTLACSSLETALQSLQEPPLAESIESAWVIGGSSVYKEAMASPHCSRIYLTKIFKTFECDTFLPEVPMNTFKLVKDPDVPEEMQEENGVLYGYQVYERLHDFNSLKL</sequence>
<evidence type="ECO:0000256" key="8">
    <source>
        <dbReference type="ARBA" id="ARBA00048873"/>
    </source>
</evidence>
<dbReference type="InterPro" id="IPR024072">
    <property type="entry name" value="DHFR-like_dom_sf"/>
</dbReference>
<keyword evidence="4" id="KW-0554">One-carbon metabolism</keyword>
<comment type="function">
    <text evidence="7">Key enzyme in folate metabolism. Catalyzes an essential reaction for de novo glycine and purine synthesis, and for DNA precursor synthesis.</text>
</comment>
<comment type="pathway">
    <text evidence="1">Cofactor biosynthesis; tetrahydrofolate biosynthesis; 5,6,7,8-tetrahydrofolate from 7,8-dihydrofolate: step 1/1.</text>
</comment>
<protein>
    <recommendedName>
        <fullName evidence="3">dihydrofolate reductase</fullName>
        <ecNumber evidence="3">1.5.1.3</ecNumber>
    </recommendedName>
</protein>
<dbReference type="AlphaFoldDB" id="A0A067R1L3"/>
<comment type="catalytic activity">
    <reaction evidence="8">
        <text>(6S)-5,6,7,8-tetrahydrofolate + NADP(+) = 7,8-dihydrofolate + NADPH + H(+)</text>
        <dbReference type="Rhea" id="RHEA:15009"/>
        <dbReference type="ChEBI" id="CHEBI:15378"/>
        <dbReference type="ChEBI" id="CHEBI:57451"/>
        <dbReference type="ChEBI" id="CHEBI:57453"/>
        <dbReference type="ChEBI" id="CHEBI:57783"/>
        <dbReference type="ChEBI" id="CHEBI:58349"/>
        <dbReference type="EC" id="1.5.1.3"/>
    </reaction>
</comment>
<dbReference type="InParanoid" id="A0A067R1L3"/>
<dbReference type="GO" id="GO:0046655">
    <property type="term" value="P:folic acid metabolic process"/>
    <property type="evidence" value="ECO:0007669"/>
    <property type="project" value="TreeGrafter"/>
</dbReference>
<evidence type="ECO:0000256" key="3">
    <source>
        <dbReference type="ARBA" id="ARBA00012856"/>
    </source>
</evidence>
<evidence type="ECO:0000256" key="7">
    <source>
        <dbReference type="ARBA" id="ARBA00025067"/>
    </source>
</evidence>
<evidence type="ECO:0000256" key="4">
    <source>
        <dbReference type="ARBA" id="ARBA00022563"/>
    </source>
</evidence>
<dbReference type="PROSITE" id="PS00075">
    <property type="entry name" value="DHFR_1"/>
    <property type="match status" value="1"/>
</dbReference>
<evidence type="ECO:0000256" key="9">
    <source>
        <dbReference type="RuleBase" id="RU004474"/>
    </source>
</evidence>
<dbReference type="GO" id="GO:0050661">
    <property type="term" value="F:NADP binding"/>
    <property type="evidence" value="ECO:0007669"/>
    <property type="project" value="InterPro"/>
</dbReference>
<evidence type="ECO:0000256" key="1">
    <source>
        <dbReference type="ARBA" id="ARBA00004903"/>
    </source>
</evidence>
<dbReference type="SUPFAM" id="SSF53597">
    <property type="entry name" value="Dihydrofolate reductase-like"/>
    <property type="match status" value="1"/>
</dbReference>
<evidence type="ECO:0000313" key="11">
    <source>
        <dbReference type="EMBL" id="KDR11482.1"/>
    </source>
</evidence>
<comment type="similarity">
    <text evidence="2 9">Belongs to the dihydrofolate reductase family.</text>
</comment>
<dbReference type="UniPathway" id="UPA00077">
    <property type="reaction ID" value="UER00158"/>
</dbReference>
<dbReference type="PANTHER" id="PTHR48069">
    <property type="entry name" value="DIHYDROFOLATE REDUCTASE"/>
    <property type="match status" value="1"/>
</dbReference>
<proteinExistence type="inferred from homology"/>
<dbReference type="STRING" id="136037.A0A067R1L3"/>
<evidence type="ECO:0000256" key="2">
    <source>
        <dbReference type="ARBA" id="ARBA00009539"/>
    </source>
</evidence>
<dbReference type="InterPro" id="IPR017925">
    <property type="entry name" value="DHFR_CS"/>
</dbReference>
<evidence type="ECO:0000313" key="12">
    <source>
        <dbReference type="Proteomes" id="UP000027135"/>
    </source>
</evidence>
<gene>
    <name evidence="11" type="ORF">L798_14549</name>
</gene>
<dbReference type="Pfam" id="PF00186">
    <property type="entry name" value="DHFR_1"/>
    <property type="match status" value="1"/>
</dbReference>
<dbReference type="FunCoup" id="A0A067R1L3">
    <property type="interactions" value="365"/>
</dbReference>
<dbReference type="GO" id="GO:0006730">
    <property type="term" value="P:one-carbon metabolic process"/>
    <property type="evidence" value="ECO:0007669"/>
    <property type="project" value="UniProtKB-KW"/>
</dbReference>
<evidence type="ECO:0000256" key="5">
    <source>
        <dbReference type="ARBA" id="ARBA00022857"/>
    </source>
</evidence>
<dbReference type="CDD" id="cd00209">
    <property type="entry name" value="DHFR"/>
    <property type="match status" value="1"/>
</dbReference>
<reference evidence="11 12" key="1">
    <citation type="journal article" date="2014" name="Nat. Commun.">
        <title>Molecular traces of alternative social organization in a termite genome.</title>
        <authorList>
            <person name="Terrapon N."/>
            <person name="Li C."/>
            <person name="Robertson H.M."/>
            <person name="Ji L."/>
            <person name="Meng X."/>
            <person name="Booth W."/>
            <person name="Chen Z."/>
            <person name="Childers C.P."/>
            <person name="Glastad K.M."/>
            <person name="Gokhale K."/>
            <person name="Gowin J."/>
            <person name="Gronenberg W."/>
            <person name="Hermansen R.A."/>
            <person name="Hu H."/>
            <person name="Hunt B.G."/>
            <person name="Huylmans A.K."/>
            <person name="Khalil S.M."/>
            <person name="Mitchell R.D."/>
            <person name="Munoz-Torres M.C."/>
            <person name="Mustard J.A."/>
            <person name="Pan H."/>
            <person name="Reese J.T."/>
            <person name="Scharf M.E."/>
            <person name="Sun F."/>
            <person name="Vogel H."/>
            <person name="Xiao J."/>
            <person name="Yang W."/>
            <person name="Yang Z."/>
            <person name="Yang Z."/>
            <person name="Zhou J."/>
            <person name="Zhu J."/>
            <person name="Brent C.S."/>
            <person name="Elsik C.G."/>
            <person name="Goodisman M.A."/>
            <person name="Liberles D.A."/>
            <person name="Roe R.M."/>
            <person name="Vargo E.L."/>
            <person name="Vilcinskas A."/>
            <person name="Wang J."/>
            <person name="Bornberg-Bauer E."/>
            <person name="Korb J."/>
            <person name="Zhang G."/>
            <person name="Liebig J."/>
        </authorList>
    </citation>
    <scope>NUCLEOTIDE SEQUENCE [LARGE SCALE GENOMIC DNA]</scope>
    <source>
        <tissue evidence="11">Whole organism</tissue>
    </source>
</reference>
<evidence type="ECO:0000256" key="6">
    <source>
        <dbReference type="ARBA" id="ARBA00023002"/>
    </source>
</evidence>
<dbReference type="eggNOG" id="KOG1324">
    <property type="taxonomic scope" value="Eukaryota"/>
</dbReference>
<dbReference type="GO" id="GO:0046654">
    <property type="term" value="P:tetrahydrofolate biosynthetic process"/>
    <property type="evidence" value="ECO:0007669"/>
    <property type="project" value="UniProtKB-UniPathway"/>
</dbReference>
<dbReference type="InterPro" id="IPR012259">
    <property type="entry name" value="DHFR"/>
</dbReference>
<dbReference type="OMA" id="QYEFQMW"/>
<keyword evidence="12" id="KW-1185">Reference proteome</keyword>
<evidence type="ECO:0000259" key="10">
    <source>
        <dbReference type="PROSITE" id="PS51330"/>
    </source>
</evidence>
<dbReference type="PANTHER" id="PTHR48069:SF3">
    <property type="entry name" value="DIHYDROFOLATE REDUCTASE"/>
    <property type="match status" value="1"/>
</dbReference>
<feature type="domain" description="DHFR" evidence="10">
    <location>
        <begin position="4"/>
        <end position="182"/>
    </location>
</feature>
<keyword evidence="5" id="KW-0521">NADP</keyword>
<dbReference type="GO" id="GO:0046452">
    <property type="term" value="P:dihydrofolate metabolic process"/>
    <property type="evidence" value="ECO:0007669"/>
    <property type="project" value="TreeGrafter"/>
</dbReference>
<dbReference type="PROSITE" id="PS51330">
    <property type="entry name" value="DHFR_2"/>
    <property type="match status" value="1"/>
</dbReference>
<name>A0A067R1L3_ZOONE</name>
<dbReference type="GO" id="GO:0005739">
    <property type="term" value="C:mitochondrion"/>
    <property type="evidence" value="ECO:0007669"/>
    <property type="project" value="TreeGrafter"/>
</dbReference>
<dbReference type="EMBL" id="KK853095">
    <property type="protein sequence ID" value="KDR11482.1"/>
    <property type="molecule type" value="Genomic_DNA"/>
</dbReference>
<organism evidence="11 12">
    <name type="scientific">Zootermopsis nevadensis</name>
    <name type="common">Dampwood termite</name>
    <dbReference type="NCBI Taxonomy" id="136037"/>
    <lineage>
        <taxon>Eukaryota</taxon>
        <taxon>Metazoa</taxon>
        <taxon>Ecdysozoa</taxon>
        <taxon>Arthropoda</taxon>
        <taxon>Hexapoda</taxon>
        <taxon>Insecta</taxon>
        <taxon>Pterygota</taxon>
        <taxon>Neoptera</taxon>
        <taxon>Polyneoptera</taxon>
        <taxon>Dictyoptera</taxon>
        <taxon>Blattodea</taxon>
        <taxon>Blattoidea</taxon>
        <taxon>Termitoidae</taxon>
        <taxon>Termopsidae</taxon>
        <taxon>Zootermopsis</taxon>
    </lineage>
</organism>